<gene>
    <name evidence="2" type="ORF">CINC_LOCUS10562</name>
</gene>
<dbReference type="Proteomes" id="UP001154114">
    <property type="component" value="Chromosome 4"/>
</dbReference>
<keyword evidence="3" id="KW-1185">Reference proteome</keyword>
<dbReference type="Gene3D" id="1.10.8.20">
    <property type="entry name" value="N-terminal domain of phosphatidylinositol transfer protein sec14p"/>
    <property type="match status" value="1"/>
</dbReference>
<dbReference type="Pfam" id="PF00650">
    <property type="entry name" value="CRAL_TRIO"/>
    <property type="match status" value="1"/>
</dbReference>
<dbReference type="InterPro" id="IPR036273">
    <property type="entry name" value="CRAL/TRIO_N_dom_sf"/>
</dbReference>
<dbReference type="EMBL" id="LR824007">
    <property type="protein sequence ID" value="CAD0196270.1"/>
    <property type="molecule type" value="Genomic_DNA"/>
</dbReference>
<dbReference type="InterPro" id="IPR036865">
    <property type="entry name" value="CRAL-TRIO_dom_sf"/>
</dbReference>
<reference evidence="2" key="1">
    <citation type="submission" date="2021-12" db="EMBL/GenBank/DDBJ databases">
        <authorList>
            <person name="King R."/>
        </authorList>
    </citation>
    <scope>NUCLEOTIDE SEQUENCE</scope>
</reference>
<proteinExistence type="predicted"/>
<dbReference type="Gene3D" id="1.20.5.1200">
    <property type="entry name" value="Alpha-tocopherol transfer"/>
    <property type="match status" value="1"/>
</dbReference>
<feature type="domain" description="CRAL-TRIO" evidence="1">
    <location>
        <begin position="91"/>
        <end position="255"/>
    </location>
</feature>
<evidence type="ECO:0000313" key="3">
    <source>
        <dbReference type="Proteomes" id="UP001154114"/>
    </source>
</evidence>
<dbReference type="SMART" id="SM00516">
    <property type="entry name" value="SEC14"/>
    <property type="match status" value="1"/>
</dbReference>
<organism evidence="2 3">
    <name type="scientific">Chrysodeixis includens</name>
    <name type="common">Soybean looper</name>
    <name type="synonym">Pseudoplusia includens</name>
    <dbReference type="NCBI Taxonomy" id="689277"/>
    <lineage>
        <taxon>Eukaryota</taxon>
        <taxon>Metazoa</taxon>
        <taxon>Ecdysozoa</taxon>
        <taxon>Arthropoda</taxon>
        <taxon>Hexapoda</taxon>
        <taxon>Insecta</taxon>
        <taxon>Pterygota</taxon>
        <taxon>Neoptera</taxon>
        <taxon>Endopterygota</taxon>
        <taxon>Lepidoptera</taxon>
        <taxon>Glossata</taxon>
        <taxon>Ditrysia</taxon>
        <taxon>Noctuoidea</taxon>
        <taxon>Noctuidae</taxon>
        <taxon>Plusiinae</taxon>
        <taxon>Chrysodeixis</taxon>
    </lineage>
</organism>
<dbReference type="GO" id="GO:1902936">
    <property type="term" value="F:phosphatidylinositol bisphosphate binding"/>
    <property type="evidence" value="ECO:0007669"/>
    <property type="project" value="TreeGrafter"/>
</dbReference>
<sequence length="309" mass="35130">MAVRSLSPELATKAVKELNETPKKLEYGIEHLKEWIKKQPHLRARTEDQWLAAFLRGTKHSLERAKEKMDLYYSLRSISPDIFSLRPHTQKFKDLLQTGSGLVLPNLADPLAPRVIITKPSLYDPTKIGVPEFFSFAHSLQQVMYLEDDAFLVNGSTVVLDLEGLTMAHLKPITPTLLKKLVVAGQDASPLRLKTLHVINTIPAFETVFNIVVRFLNEKHRKKLHVHSKGISVLSDQIPLEILPEEYGGSAGTAQEIINYWLKKFDEYEQWFHDDIKLYGTDESKRPGKAKTAETMFGVQGSFRKLDVD</sequence>
<dbReference type="PANTHER" id="PTHR10174">
    <property type="entry name" value="ALPHA-TOCOPHEROL TRANSFER PROTEIN-RELATED"/>
    <property type="match status" value="1"/>
</dbReference>
<dbReference type="PRINTS" id="PR00180">
    <property type="entry name" value="CRETINALDHBP"/>
</dbReference>
<dbReference type="OrthoDB" id="6682367at2759"/>
<accession>A0A9N8L1L5</accession>
<name>A0A9N8L1L5_CHRIL</name>
<dbReference type="SUPFAM" id="SSF52087">
    <property type="entry name" value="CRAL/TRIO domain"/>
    <property type="match status" value="1"/>
</dbReference>
<evidence type="ECO:0000313" key="2">
    <source>
        <dbReference type="EMBL" id="CAD0196270.1"/>
    </source>
</evidence>
<dbReference type="InterPro" id="IPR001251">
    <property type="entry name" value="CRAL-TRIO_dom"/>
</dbReference>
<dbReference type="GO" id="GO:0016020">
    <property type="term" value="C:membrane"/>
    <property type="evidence" value="ECO:0007669"/>
    <property type="project" value="TreeGrafter"/>
</dbReference>
<evidence type="ECO:0000259" key="1">
    <source>
        <dbReference type="PROSITE" id="PS50191"/>
    </source>
</evidence>
<dbReference type="AlphaFoldDB" id="A0A9N8L1L5"/>
<dbReference type="CDD" id="cd00170">
    <property type="entry name" value="SEC14"/>
    <property type="match status" value="1"/>
</dbReference>
<dbReference type="PROSITE" id="PS50191">
    <property type="entry name" value="CRAL_TRIO"/>
    <property type="match status" value="1"/>
</dbReference>
<protein>
    <recommendedName>
        <fullName evidence="1">CRAL-TRIO domain-containing protein</fullName>
    </recommendedName>
</protein>
<dbReference type="PANTHER" id="PTHR10174:SF216">
    <property type="entry name" value="CRAL-TRIO DOMAIN-CONTAINING PROTEIN-RELATED"/>
    <property type="match status" value="1"/>
</dbReference>
<dbReference type="Gene3D" id="3.40.525.10">
    <property type="entry name" value="CRAL-TRIO lipid binding domain"/>
    <property type="match status" value="1"/>
</dbReference>
<dbReference type="SUPFAM" id="SSF46938">
    <property type="entry name" value="CRAL/TRIO N-terminal domain"/>
    <property type="match status" value="1"/>
</dbReference>